<evidence type="ECO:0000313" key="3">
    <source>
        <dbReference type="Proteomes" id="UP000546464"/>
    </source>
</evidence>
<dbReference type="EMBL" id="JACHVB010000020">
    <property type="protein sequence ID" value="MBC2594019.1"/>
    <property type="molecule type" value="Genomic_DNA"/>
</dbReference>
<evidence type="ECO:0000256" key="1">
    <source>
        <dbReference type="SAM" id="MobiDB-lite"/>
    </source>
</evidence>
<name>A0A842HCU8_9BACT</name>
<evidence type="ECO:0000313" key="2">
    <source>
        <dbReference type="EMBL" id="MBC2594019.1"/>
    </source>
</evidence>
<reference evidence="2 3" key="1">
    <citation type="submission" date="2020-07" db="EMBL/GenBank/DDBJ databases">
        <authorList>
            <person name="Feng X."/>
        </authorList>
    </citation>
    <scope>NUCLEOTIDE SEQUENCE [LARGE SCALE GENOMIC DNA]</scope>
    <source>
        <strain evidence="2 3">JCM31066</strain>
    </source>
</reference>
<dbReference type="RefSeq" id="WP_185675002.1">
    <property type="nucleotide sequence ID" value="NZ_JACHVB010000020.1"/>
</dbReference>
<dbReference type="Proteomes" id="UP000546464">
    <property type="component" value="Unassembled WGS sequence"/>
</dbReference>
<keyword evidence="3" id="KW-1185">Reference proteome</keyword>
<feature type="region of interest" description="Disordered" evidence="1">
    <location>
        <begin position="153"/>
        <end position="172"/>
    </location>
</feature>
<proteinExistence type="predicted"/>
<sequence>MSDEKQSSQKISKELLDKYFIEPATGQMGKEKPVEGLLLAGEVVSLNHKSFVKEQNGQTVYSVQTSVEIEANGRRYQHQDWANLTEGQTPLAEKLREKERYVFSVGGLKTFVVNDGTYTGNDGKERPNRVAELVQVRFLEVVDLEIRAKPAAGAVGGRDAGGAGARPKAAAA</sequence>
<gene>
    <name evidence="2" type="ORF">H5P28_07065</name>
</gene>
<accession>A0A842HCU8</accession>
<protein>
    <submittedName>
        <fullName evidence="2">Uncharacterized protein</fullName>
    </submittedName>
</protein>
<dbReference type="AlphaFoldDB" id="A0A842HCU8"/>
<comment type="caution">
    <text evidence="2">The sequence shown here is derived from an EMBL/GenBank/DDBJ whole genome shotgun (WGS) entry which is preliminary data.</text>
</comment>
<organism evidence="2 3">
    <name type="scientific">Ruficoccus amylovorans</name>
    <dbReference type="NCBI Taxonomy" id="1804625"/>
    <lineage>
        <taxon>Bacteria</taxon>
        <taxon>Pseudomonadati</taxon>
        <taxon>Verrucomicrobiota</taxon>
        <taxon>Opitutia</taxon>
        <taxon>Puniceicoccales</taxon>
        <taxon>Cerasicoccaceae</taxon>
        <taxon>Ruficoccus</taxon>
    </lineage>
</organism>
<feature type="compositionally biased region" description="Gly residues" evidence="1">
    <location>
        <begin position="154"/>
        <end position="164"/>
    </location>
</feature>